<dbReference type="AlphaFoldDB" id="A0AAN9L4M3"/>
<evidence type="ECO:0000313" key="1">
    <source>
        <dbReference type="EMBL" id="KAK7329114.1"/>
    </source>
</evidence>
<gene>
    <name evidence="1" type="ORF">VNO77_23260</name>
</gene>
<keyword evidence="2" id="KW-1185">Reference proteome</keyword>
<reference evidence="1 2" key="1">
    <citation type="submission" date="2024-01" db="EMBL/GenBank/DDBJ databases">
        <title>The genomes of 5 underutilized Papilionoideae crops provide insights into root nodulation and disease resistanc.</title>
        <authorList>
            <person name="Jiang F."/>
        </authorList>
    </citation>
    <scope>NUCLEOTIDE SEQUENCE [LARGE SCALE GENOMIC DNA]</scope>
    <source>
        <strain evidence="1">LVBAO_FW01</strain>
        <tissue evidence="1">Leaves</tissue>
    </source>
</reference>
<evidence type="ECO:0000313" key="2">
    <source>
        <dbReference type="Proteomes" id="UP001367508"/>
    </source>
</evidence>
<dbReference type="EMBL" id="JAYMYQ010000005">
    <property type="protein sequence ID" value="KAK7329114.1"/>
    <property type="molecule type" value="Genomic_DNA"/>
</dbReference>
<name>A0AAN9L4M3_CANGL</name>
<sequence>MLGFDPRTKQTPMELSVSSELRLSDFRGRNFYCEPKSAINGPLKSILDQKFMSRNFVLTIEYKRWQISDSAATVETSRYPETLIGTPYSLPAQHVFGSVKECYSSSDITSPWQTCYNPQLTQPTIQASINHHRSKKQEKTVITTRI</sequence>
<accession>A0AAN9L4M3</accession>
<comment type="caution">
    <text evidence="1">The sequence shown here is derived from an EMBL/GenBank/DDBJ whole genome shotgun (WGS) entry which is preliminary data.</text>
</comment>
<organism evidence="1 2">
    <name type="scientific">Canavalia gladiata</name>
    <name type="common">Sword bean</name>
    <name type="synonym">Dolichos gladiatus</name>
    <dbReference type="NCBI Taxonomy" id="3824"/>
    <lineage>
        <taxon>Eukaryota</taxon>
        <taxon>Viridiplantae</taxon>
        <taxon>Streptophyta</taxon>
        <taxon>Embryophyta</taxon>
        <taxon>Tracheophyta</taxon>
        <taxon>Spermatophyta</taxon>
        <taxon>Magnoliopsida</taxon>
        <taxon>eudicotyledons</taxon>
        <taxon>Gunneridae</taxon>
        <taxon>Pentapetalae</taxon>
        <taxon>rosids</taxon>
        <taxon>fabids</taxon>
        <taxon>Fabales</taxon>
        <taxon>Fabaceae</taxon>
        <taxon>Papilionoideae</taxon>
        <taxon>50 kb inversion clade</taxon>
        <taxon>NPAAA clade</taxon>
        <taxon>indigoferoid/millettioid clade</taxon>
        <taxon>Phaseoleae</taxon>
        <taxon>Canavalia</taxon>
    </lineage>
</organism>
<protein>
    <submittedName>
        <fullName evidence="1">Uncharacterized protein</fullName>
    </submittedName>
</protein>
<proteinExistence type="predicted"/>
<dbReference type="Proteomes" id="UP001367508">
    <property type="component" value="Unassembled WGS sequence"/>
</dbReference>